<dbReference type="AlphaFoldDB" id="A0A381YXP9"/>
<gene>
    <name evidence="1" type="ORF">METZ01_LOCUS134246</name>
</gene>
<dbReference type="EMBL" id="UINC01019244">
    <property type="protein sequence ID" value="SVA81392.1"/>
    <property type="molecule type" value="Genomic_DNA"/>
</dbReference>
<evidence type="ECO:0000313" key="1">
    <source>
        <dbReference type="EMBL" id="SVA81392.1"/>
    </source>
</evidence>
<reference evidence="1" key="1">
    <citation type="submission" date="2018-05" db="EMBL/GenBank/DDBJ databases">
        <authorList>
            <person name="Lanie J.A."/>
            <person name="Ng W.-L."/>
            <person name="Kazmierczak K.M."/>
            <person name="Andrzejewski T.M."/>
            <person name="Davidsen T.M."/>
            <person name="Wayne K.J."/>
            <person name="Tettelin H."/>
            <person name="Glass J.I."/>
            <person name="Rusch D."/>
            <person name="Podicherti R."/>
            <person name="Tsui H.-C.T."/>
            <person name="Winkler M.E."/>
        </authorList>
    </citation>
    <scope>NUCLEOTIDE SEQUENCE</scope>
</reference>
<protein>
    <submittedName>
        <fullName evidence="1">Uncharacterized protein</fullName>
    </submittedName>
</protein>
<name>A0A381YXP9_9ZZZZ</name>
<proteinExistence type="predicted"/>
<accession>A0A381YXP9</accession>
<sequence>MPKPTFTTLANIKLFNNSKLHLFNRHKNHLCEPKSGLNAYWVVSSIPTRDKNLSLVIGIDQTNQVA</sequence>
<organism evidence="1">
    <name type="scientific">marine metagenome</name>
    <dbReference type="NCBI Taxonomy" id="408172"/>
    <lineage>
        <taxon>unclassified sequences</taxon>
        <taxon>metagenomes</taxon>
        <taxon>ecological metagenomes</taxon>
    </lineage>
</organism>